<evidence type="ECO:0000256" key="3">
    <source>
        <dbReference type="ARBA" id="ARBA00023125"/>
    </source>
</evidence>
<evidence type="ECO:0000313" key="9">
    <source>
        <dbReference type="Proteomes" id="UP000614601"/>
    </source>
</evidence>
<evidence type="ECO:0000313" key="8">
    <source>
        <dbReference type="EMBL" id="CAD5212986.1"/>
    </source>
</evidence>
<proteinExistence type="inferred from homology"/>
<feature type="compositionally biased region" description="Polar residues" evidence="6">
    <location>
        <begin position="778"/>
        <end position="788"/>
    </location>
</feature>
<dbReference type="SMART" id="SM01372">
    <property type="entry name" value="E2F_TDP"/>
    <property type="match status" value="2"/>
</dbReference>
<dbReference type="InterPro" id="IPR003316">
    <property type="entry name" value="E2F_WHTH_DNA-bd_dom"/>
</dbReference>
<feature type="region of interest" description="Disordered" evidence="6">
    <location>
        <begin position="573"/>
        <end position="624"/>
    </location>
</feature>
<comment type="subcellular location">
    <subcellularLocation>
        <location evidence="5">Nucleus</location>
    </subcellularLocation>
</comment>
<evidence type="ECO:0000256" key="5">
    <source>
        <dbReference type="RuleBase" id="RU003796"/>
    </source>
</evidence>
<feature type="domain" description="E2F/DP family winged-helix DNA-binding" evidence="7">
    <location>
        <begin position="43"/>
        <end position="136"/>
    </location>
</feature>
<dbReference type="Gene3D" id="1.10.10.10">
    <property type="entry name" value="Winged helix-like DNA-binding domain superfamily/Winged helix DNA-binding domain"/>
    <property type="match status" value="2"/>
</dbReference>
<keyword evidence="9" id="KW-1185">Reference proteome</keyword>
<feature type="compositionally biased region" description="Basic and acidic residues" evidence="6">
    <location>
        <begin position="669"/>
        <end position="694"/>
    </location>
</feature>
<dbReference type="PANTHER" id="PTHR12081">
    <property type="entry name" value="TRANSCRIPTION FACTOR E2F"/>
    <property type="match status" value="1"/>
</dbReference>
<reference evidence="8" key="1">
    <citation type="submission" date="2020-09" db="EMBL/GenBank/DDBJ databases">
        <authorList>
            <person name="Kikuchi T."/>
        </authorList>
    </citation>
    <scope>NUCLEOTIDE SEQUENCE</scope>
    <source>
        <strain evidence="8">SH1</strain>
    </source>
</reference>
<dbReference type="InterPro" id="IPR036390">
    <property type="entry name" value="WH_DNA-bd_sf"/>
</dbReference>
<dbReference type="InterPro" id="IPR036388">
    <property type="entry name" value="WH-like_DNA-bd_sf"/>
</dbReference>
<evidence type="ECO:0000256" key="4">
    <source>
        <dbReference type="ARBA" id="ARBA00023163"/>
    </source>
</evidence>
<feature type="domain" description="E2F/DP family winged-helix DNA-binding" evidence="7">
    <location>
        <begin position="205"/>
        <end position="291"/>
    </location>
</feature>
<dbReference type="EMBL" id="CAJFDH010000002">
    <property type="protein sequence ID" value="CAD5212986.1"/>
    <property type="molecule type" value="Genomic_DNA"/>
</dbReference>
<evidence type="ECO:0000256" key="2">
    <source>
        <dbReference type="ARBA" id="ARBA00023015"/>
    </source>
</evidence>
<evidence type="ECO:0000259" key="7">
    <source>
        <dbReference type="SMART" id="SM01372"/>
    </source>
</evidence>
<dbReference type="OrthoDB" id="5318at2759"/>
<feature type="compositionally biased region" description="Polar residues" evidence="6">
    <location>
        <begin position="601"/>
        <end position="620"/>
    </location>
</feature>
<dbReference type="GO" id="GO:0000981">
    <property type="term" value="F:DNA-binding transcription factor activity, RNA polymerase II-specific"/>
    <property type="evidence" value="ECO:0007669"/>
    <property type="project" value="TreeGrafter"/>
</dbReference>
<keyword evidence="3 5" id="KW-0238">DNA-binding</keyword>
<dbReference type="Proteomes" id="UP000783686">
    <property type="component" value="Unassembled WGS sequence"/>
</dbReference>
<feature type="compositionally biased region" description="Polar residues" evidence="6">
    <location>
        <begin position="13"/>
        <end position="28"/>
    </location>
</feature>
<dbReference type="InterPro" id="IPR015633">
    <property type="entry name" value="E2F"/>
</dbReference>
<comment type="similarity">
    <text evidence="1 5">Belongs to the E2F/DP family.</text>
</comment>
<keyword evidence="4 5" id="KW-0804">Transcription</keyword>
<dbReference type="EMBL" id="CAJFCW020000002">
    <property type="protein sequence ID" value="CAG9098522.1"/>
    <property type="molecule type" value="Genomic_DNA"/>
</dbReference>
<dbReference type="Pfam" id="PF02319">
    <property type="entry name" value="WHD_E2F_TDP"/>
    <property type="match status" value="2"/>
</dbReference>
<accession>A0A811KBW3</accession>
<feature type="compositionally biased region" description="Polar residues" evidence="6">
    <location>
        <begin position="573"/>
        <end position="590"/>
    </location>
</feature>
<dbReference type="AlphaFoldDB" id="A0A811KBW3"/>
<comment type="caution">
    <text evidence="8">The sequence shown here is derived from an EMBL/GenBank/DDBJ whole genome shotgun (WGS) entry which is preliminary data.</text>
</comment>
<name>A0A811KBW3_9BILA</name>
<feature type="region of interest" description="Disordered" evidence="6">
    <location>
        <begin position="1"/>
        <end position="46"/>
    </location>
</feature>
<dbReference type="PANTHER" id="PTHR12081:SF7">
    <property type="entry name" value="TRANSCRIPTION FACTOR EFL-3"/>
    <property type="match status" value="1"/>
</dbReference>
<keyword evidence="2 5" id="KW-0805">Transcription regulation</keyword>
<sequence length="788" mass="86616">MDSLSDLSQSSDPNGSLTPTVSAKSNPSDSDDEATTSQTPASRKEKSLGKLCRRFLVAMGQHLQSVGNKRCYGGPIDCSCPGSCQNQKDCRCVEIHLETVAKEMKTEKRRIYDIVNVMEALDAMSKGNKSFYQWNTLASLPIVMDKLQKEAQSEKLFNRVSAVQDAMGKLHEVGLNPSMASKHLEEPKESPVDSSNDKYSNLSKGNKNSLAILCSRFLMVILSNPEDRKVSLDVASTVLIKETDREGYEPPSRSRCRRLYDIANVLVALGLVKKSHYMFGTKKIPMFQYCGPEPESTKEKAHTSMINFLKTANLAAPYDDTWTAIFGFDKTGSTLLPPLTTYKFASIKPSEYGSQKACDSGSAEAKATKKSESTKIIERNINGQRNVMDFNMKNLYSGADKMTNQNILMPFGNLGNLANFGASEGLTGFRIPDLSMLGALNSASTSQNVGIQHLGHGTMNSASVAYTTMNTAAGVQNVNQGTMNSTGIQNLGTINSSIQDTMNLATRLQDLQRQMNPATHVSFKLRKMPSGFNYGTMNLENLGNLNTRTSGASLSTSDSANLTSGAENFVASESMTPLTPQTSNLSTSDALNPPNLERFISGSSEASNPLKPSSTTANSNDIKDEHIIKIESTESVKNEQVPKRRVFGELPVDFQRNTSTMNRNWMGTENKENEPIKEENDENENKSLDGFERPKARRIHYPVPVSTDEPAAKRSRPSDQNVQPAGYESFFGNQPMNAWALQFALLQMQRQNIPPIQMPSNTNSPKAFKPPSKVYPLSSRTNLFNNNN</sequence>
<feature type="region of interest" description="Disordered" evidence="6">
    <location>
        <begin position="662"/>
        <end position="729"/>
    </location>
</feature>
<evidence type="ECO:0000256" key="6">
    <source>
        <dbReference type="SAM" id="MobiDB-lite"/>
    </source>
</evidence>
<dbReference type="GO" id="GO:0090575">
    <property type="term" value="C:RNA polymerase II transcription regulator complex"/>
    <property type="evidence" value="ECO:0007669"/>
    <property type="project" value="TreeGrafter"/>
</dbReference>
<protein>
    <recommendedName>
        <fullName evidence="7">E2F/DP family winged-helix DNA-binding domain-containing protein</fullName>
    </recommendedName>
</protein>
<organism evidence="8 9">
    <name type="scientific">Bursaphelenchus okinawaensis</name>
    <dbReference type="NCBI Taxonomy" id="465554"/>
    <lineage>
        <taxon>Eukaryota</taxon>
        <taxon>Metazoa</taxon>
        <taxon>Ecdysozoa</taxon>
        <taxon>Nematoda</taxon>
        <taxon>Chromadorea</taxon>
        <taxon>Rhabditida</taxon>
        <taxon>Tylenchina</taxon>
        <taxon>Tylenchomorpha</taxon>
        <taxon>Aphelenchoidea</taxon>
        <taxon>Aphelenchoididae</taxon>
        <taxon>Bursaphelenchus</taxon>
    </lineage>
</organism>
<feature type="compositionally biased region" description="Low complexity" evidence="6">
    <location>
        <begin position="1"/>
        <end position="12"/>
    </location>
</feature>
<dbReference type="SUPFAM" id="SSF46785">
    <property type="entry name" value="Winged helix' DNA-binding domain"/>
    <property type="match status" value="2"/>
</dbReference>
<feature type="region of interest" description="Disordered" evidence="6">
    <location>
        <begin position="757"/>
        <end position="788"/>
    </location>
</feature>
<keyword evidence="5" id="KW-0539">Nucleus</keyword>
<dbReference type="Proteomes" id="UP000614601">
    <property type="component" value="Unassembled WGS sequence"/>
</dbReference>
<gene>
    <name evidence="8" type="ORF">BOKJ2_LOCUS4787</name>
</gene>
<dbReference type="GO" id="GO:0000978">
    <property type="term" value="F:RNA polymerase II cis-regulatory region sequence-specific DNA binding"/>
    <property type="evidence" value="ECO:0007669"/>
    <property type="project" value="InterPro"/>
</dbReference>
<evidence type="ECO:0000256" key="1">
    <source>
        <dbReference type="ARBA" id="ARBA00010940"/>
    </source>
</evidence>